<reference evidence="8" key="3">
    <citation type="submission" date="2025-09" db="UniProtKB">
        <authorList>
            <consortium name="Ensembl"/>
        </authorList>
    </citation>
    <scope>IDENTIFICATION</scope>
</reference>
<dbReference type="eggNOG" id="ENOG502QUFH">
    <property type="taxonomic scope" value="Eukaryota"/>
</dbReference>
<proteinExistence type="inferred from homology"/>
<dbReference type="GeneTree" id="ENSGT00510000047559"/>
<accession>F7A1P9</accession>
<dbReference type="PANTHER" id="PTHR31078:SF1">
    <property type="entry name" value="CILIA- AND FLAGELLA-ASSOCIATED PROTEIN 300"/>
    <property type="match status" value="1"/>
</dbReference>
<evidence type="ECO:0000256" key="5">
    <source>
        <dbReference type="ARBA" id="ARBA00022490"/>
    </source>
</evidence>
<organism evidence="8 9">
    <name type="scientific">Callithrix jacchus</name>
    <name type="common">White-tufted-ear marmoset</name>
    <name type="synonym">Simia Jacchus</name>
    <dbReference type="NCBI Taxonomy" id="9483"/>
    <lineage>
        <taxon>Eukaryota</taxon>
        <taxon>Metazoa</taxon>
        <taxon>Chordata</taxon>
        <taxon>Craniata</taxon>
        <taxon>Vertebrata</taxon>
        <taxon>Euteleostomi</taxon>
        <taxon>Mammalia</taxon>
        <taxon>Eutheria</taxon>
        <taxon>Euarchontoglires</taxon>
        <taxon>Primates</taxon>
        <taxon>Haplorrhini</taxon>
        <taxon>Platyrrhini</taxon>
        <taxon>Cebidae</taxon>
        <taxon>Callitrichinae</taxon>
        <taxon>Callithrix</taxon>
        <taxon>Callithrix</taxon>
    </lineage>
</organism>
<comment type="function">
    <text evidence="1">Cilium- and flagellum-specific protein that plays a role in axonemal structure organization and motility. May play a role in outer and inner dynein arm assembly.</text>
</comment>
<sequence>MAAGEFGDLGGYYFRFLPQKTFQSLSSQEITSRLRQWSMLGRIKAQAFSFDQTFQAYRKDDFVMVIENTKLIFLSPFLYLFSGTEVKKIEAINVPCTQLSMSFFHRLYDEDIVRDNGHIVKCLDSFCDPFLISDELRRVLLVEDSEKYEVFGQPDREEFLFCLFKHLCLGGALCQYEDVINPYLETTKLIYKDLVSVRKNPQTKKIQITSFVFKVSAYDSAGMCYPSTKNHEQTFSYFTVDPIKRHLHVLYHCYGVGDMS</sequence>
<protein>
    <recommendedName>
        <fullName evidence="4">Cilia- and flagella-associated protein 300</fullName>
    </recommendedName>
</protein>
<dbReference type="AlphaFoldDB" id="F7A1P9"/>
<dbReference type="Ensembl" id="ENSCJAT00000001148.5">
    <property type="protein sequence ID" value="ENSCJAP00000001081.3"/>
    <property type="gene ID" value="ENSCJAG00000000623.5"/>
</dbReference>
<reference evidence="8" key="1">
    <citation type="submission" date="2009-03" db="EMBL/GenBank/DDBJ databases">
        <authorList>
            <person name="Warren W."/>
            <person name="Ye L."/>
            <person name="Minx P."/>
            <person name="Worley K."/>
            <person name="Gibbs R."/>
            <person name="Wilson R.K."/>
        </authorList>
    </citation>
    <scope>NUCLEOTIDE SEQUENCE [LARGE SCALE GENOMIC DNA]</scope>
</reference>
<reference evidence="8" key="2">
    <citation type="submission" date="2025-08" db="UniProtKB">
        <authorList>
            <consortium name="Ensembl"/>
        </authorList>
    </citation>
    <scope>IDENTIFICATION</scope>
</reference>
<evidence type="ECO:0000256" key="6">
    <source>
        <dbReference type="ARBA" id="ARBA00023212"/>
    </source>
</evidence>
<keyword evidence="6" id="KW-0206">Cytoskeleton</keyword>
<dbReference type="PANTHER" id="PTHR31078">
    <property type="entry name" value="CILIA- AND FLAGELLA-ASSOCIATED PROTEIN 300"/>
    <property type="match status" value="1"/>
</dbReference>
<name>F7A1P9_CALJA</name>
<dbReference type="Proteomes" id="UP000008225">
    <property type="component" value="Chromosome 11"/>
</dbReference>
<gene>
    <name evidence="8" type="primary">CFAP300</name>
</gene>
<keyword evidence="7" id="KW-0966">Cell projection</keyword>
<dbReference type="InterPro" id="IPR029416">
    <property type="entry name" value="CFAP300"/>
</dbReference>
<evidence type="ECO:0000313" key="9">
    <source>
        <dbReference type="Proteomes" id="UP000008225"/>
    </source>
</evidence>
<dbReference type="Bgee" id="ENSCJAG00000000623">
    <property type="expression patterns" value="Expressed in testis and 1 other cell type or tissue"/>
</dbReference>
<comment type="similarity">
    <text evidence="3">Belongs to the CFAP300 family.</text>
</comment>
<evidence type="ECO:0000256" key="7">
    <source>
        <dbReference type="ARBA" id="ARBA00023273"/>
    </source>
</evidence>
<evidence type="ECO:0000256" key="3">
    <source>
        <dbReference type="ARBA" id="ARBA00009205"/>
    </source>
</evidence>
<dbReference type="GO" id="GO:0005930">
    <property type="term" value="C:axoneme"/>
    <property type="evidence" value="ECO:0007669"/>
    <property type="project" value="UniProtKB-SubCell"/>
</dbReference>
<evidence type="ECO:0000256" key="1">
    <source>
        <dbReference type="ARBA" id="ARBA00002404"/>
    </source>
</evidence>
<evidence type="ECO:0000313" key="8">
    <source>
        <dbReference type="Ensembl" id="ENSCJAP00000001081.3"/>
    </source>
</evidence>
<evidence type="ECO:0000256" key="2">
    <source>
        <dbReference type="ARBA" id="ARBA00004430"/>
    </source>
</evidence>
<evidence type="ECO:0000256" key="4">
    <source>
        <dbReference type="ARBA" id="ARBA00022174"/>
    </source>
</evidence>
<keyword evidence="5" id="KW-0963">Cytoplasm</keyword>
<dbReference type="Pfam" id="PF14926">
    <property type="entry name" value="CFAP300"/>
    <property type="match status" value="1"/>
</dbReference>
<comment type="subcellular location">
    <subcellularLocation>
        <location evidence="2">Cytoplasm</location>
        <location evidence="2">Cytoskeleton</location>
        <location evidence="2">Cilium axoneme</location>
    </subcellularLocation>
</comment>
<keyword evidence="9" id="KW-1185">Reference proteome</keyword>